<dbReference type="InterPro" id="IPR007434">
    <property type="entry name" value="FemAB-like"/>
</dbReference>
<dbReference type="EMBL" id="RBIN01000004">
    <property type="protein sequence ID" value="RKR04317.1"/>
    <property type="molecule type" value="Genomic_DNA"/>
</dbReference>
<gene>
    <name evidence="1" type="ORF">C7446_1522</name>
</gene>
<sequence>MTLELREIGAMADIDRTQWNALTGSDYPFLRHEFLEALESSGAATAETGWRPRHLTLWQSERLVGVLPHYDKEHSFGEYIFDWQWADAWERAGGSYYPKQLSAIPFTPCHGPRLCLAAEVEPAEAIARVSEYLERQPPETWHLLFPGEPEAHAWHSAWPDLLERHGMQYHWFNRSYDNFDAFLGKMTSKRRKELRRERRKVAEQGLWMRRLQGSEIGEEDLAAFYRCYQITYLEHGQRGYLNFEFFTRILETMPEALVLIQALHGEQPVAAALCFQGSNTLYGRYWGSEVEADCLHFETCYYQGIEHCVARGLSRFDPGTQGEHKVPRGFEPIATRSLHWIRHPQFRDAVEDFLSRERPMVAERMNEARELLPFKAIEQE</sequence>
<protein>
    <submittedName>
        <fullName evidence="1">Uncharacterized protein</fullName>
    </submittedName>
</protein>
<name>A0A420WX95_9GAMM</name>
<dbReference type="Pfam" id="PF04339">
    <property type="entry name" value="FemAB_like"/>
    <property type="match status" value="1"/>
</dbReference>
<accession>A0A420WX95</accession>
<evidence type="ECO:0000313" key="1">
    <source>
        <dbReference type="EMBL" id="RKR04317.1"/>
    </source>
</evidence>
<evidence type="ECO:0000313" key="2">
    <source>
        <dbReference type="Proteomes" id="UP000281975"/>
    </source>
</evidence>
<dbReference type="PANTHER" id="PTHR47017">
    <property type="entry name" value="ACYL-COA"/>
    <property type="match status" value="1"/>
</dbReference>
<reference evidence="1 2" key="1">
    <citation type="submission" date="2018-10" db="EMBL/GenBank/DDBJ databases">
        <title>Genomic Encyclopedia of Type Strains, Phase IV (KMG-IV): sequencing the most valuable type-strain genomes for metagenomic binning, comparative biology and taxonomic classification.</title>
        <authorList>
            <person name="Goeker M."/>
        </authorList>
    </citation>
    <scope>NUCLEOTIDE SEQUENCE [LARGE SCALE GENOMIC DNA]</scope>
    <source>
        <strain evidence="1 2">DSM 23229</strain>
    </source>
</reference>
<dbReference type="Proteomes" id="UP000281975">
    <property type="component" value="Unassembled WGS sequence"/>
</dbReference>
<dbReference type="PANTHER" id="PTHR47017:SF1">
    <property type="entry name" value="ACYL-COA"/>
    <property type="match status" value="1"/>
</dbReference>
<comment type="caution">
    <text evidence="1">The sequence shown here is derived from an EMBL/GenBank/DDBJ whole genome shotgun (WGS) entry which is preliminary data.</text>
</comment>
<keyword evidence="2" id="KW-1185">Reference proteome</keyword>
<dbReference type="Gene3D" id="3.40.630.30">
    <property type="match status" value="1"/>
</dbReference>
<dbReference type="InterPro" id="IPR016181">
    <property type="entry name" value="Acyl_CoA_acyltransferase"/>
</dbReference>
<proteinExistence type="predicted"/>
<organism evidence="1 2">
    <name type="scientific">Kushneria sinocarnis</name>
    <dbReference type="NCBI Taxonomy" id="595502"/>
    <lineage>
        <taxon>Bacteria</taxon>
        <taxon>Pseudomonadati</taxon>
        <taxon>Pseudomonadota</taxon>
        <taxon>Gammaproteobacteria</taxon>
        <taxon>Oceanospirillales</taxon>
        <taxon>Halomonadaceae</taxon>
        <taxon>Kushneria</taxon>
    </lineage>
</organism>
<dbReference type="SUPFAM" id="SSF55729">
    <property type="entry name" value="Acyl-CoA N-acyltransferases (Nat)"/>
    <property type="match status" value="1"/>
</dbReference>
<dbReference type="RefSeq" id="WP_121172486.1">
    <property type="nucleotide sequence ID" value="NZ_RBIN01000004.1"/>
</dbReference>
<dbReference type="AlphaFoldDB" id="A0A420WX95"/>
<dbReference type="OrthoDB" id="9776898at2"/>